<dbReference type="Proteomes" id="UP001201980">
    <property type="component" value="Unassembled WGS sequence"/>
</dbReference>
<dbReference type="AlphaFoldDB" id="A0AAD5RT03"/>
<reference evidence="8" key="1">
    <citation type="submission" date="2022-07" db="EMBL/GenBank/DDBJ databases">
        <title>Draft genome sequence of Zalerion maritima ATCC 34329, a (micro)plastics degrading marine fungus.</title>
        <authorList>
            <person name="Paco A."/>
            <person name="Goncalves M.F.M."/>
            <person name="Rocha-Santos T.A.P."/>
            <person name="Alves A."/>
        </authorList>
    </citation>
    <scope>NUCLEOTIDE SEQUENCE</scope>
    <source>
        <strain evidence="8">ATCC 34329</strain>
    </source>
</reference>
<organism evidence="8 9">
    <name type="scientific">Zalerion maritima</name>
    <dbReference type="NCBI Taxonomy" id="339359"/>
    <lineage>
        <taxon>Eukaryota</taxon>
        <taxon>Fungi</taxon>
        <taxon>Dikarya</taxon>
        <taxon>Ascomycota</taxon>
        <taxon>Pezizomycotina</taxon>
        <taxon>Sordariomycetes</taxon>
        <taxon>Lulworthiomycetidae</taxon>
        <taxon>Lulworthiales</taxon>
        <taxon>Lulworthiaceae</taxon>
        <taxon>Zalerion</taxon>
    </lineage>
</organism>
<dbReference type="GO" id="GO:0015914">
    <property type="term" value="P:phospholipid transport"/>
    <property type="evidence" value="ECO:0007669"/>
    <property type="project" value="TreeGrafter"/>
</dbReference>
<protein>
    <recommendedName>
        <fullName evidence="6">Mitochondrial distribution and morphology protein 10</fullName>
    </recommendedName>
    <alternativeName>
        <fullName evidence="6">Mitochondrial inheritance component MDM10</fullName>
    </alternativeName>
</protein>
<keyword evidence="4 6" id="KW-0496">Mitochondrion</keyword>
<gene>
    <name evidence="6" type="primary">MDM10</name>
    <name evidence="8" type="ORF">MKZ38_000308</name>
</gene>
<dbReference type="Pfam" id="PF12519">
    <property type="entry name" value="MDM10"/>
    <property type="match status" value="1"/>
</dbReference>
<keyword evidence="9" id="KW-1185">Reference proteome</keyword>
<accession>A0AAD5RT03</accession>
<dbReference type="PANTHER" id="PTHR28035:SF1">
    <property type="entry name" value="MITOCHONDRIAL DISTRIBUTION AND MORPHOLOGY PROTEIN 10"/>
    <property type="match status" value="1"/>
</dbReference>
<evidence type="ECO:0000256" key="1">
    <source>
        <dbReference type="ARBA" id="ARBA00022452"/>
    </source>
</evidence>
<dbReference type="GO" id="GO:0032865">
    <property type="term" value="C:ERMES complex"/>
    <property type="evidence" value="ECO:0007669"/>
    <property type="project" value="UniProtKB-UniRule"/>
</dbReference>
<name>A0AAD5RT03_9PEZI</name>
<comment type="function">
    <text evidence="6">Component of the ERMES/MDM complex, which serves as a molecular tether to connect the endoplasmic reticulum and mitochondria. Components of this complex are involved in the control of mitochondrial shape and protein biogenesis and may function in phospholipid exchange. MDM10 is involved in the late assembly steps of the general translocase of the mitochondrial outer membrane (TOM complex). Functions in the TOM40-specific route of the assembly of outer membrane beta-barrel proteins, including the association of TOM40 with the receptor TOM22 and small TOM proteins. Can associate with the SAM(core) complex as well as the MDM12-MMM1 complex, both involved in late steps of the major beta-barrel assembly pathway, that is responsible for biogenesis of all outer membrane beta-barrel proteins. May act as a switch that shuttles between both complexes and channels precursor proteins into the TOM40-specific pathway. Plays a role in mitochondrial morphology and in the inheritance of mitochondria.</text>
</comment>
<comment type="subunit">
    <text evidence="6">Component of the ER-mitochondria encounter structure (ERMES) or MDM complex, composed of MMM1, MDM10, MDM12 and MDM34. Associates with the mitochondrial outer membrane sorting assembly machinery SAM(core) complex.</text>
</comment>
<comment type="subcellular location">
    <subcellularLocation>
        <location evidence="6">Mitochondrion outer membrane</location>
        <topology evidence="6">Multi-pass membrane protein</topology>
    </subcellularLocation>
    <text evidence="6">The ERMES/MDM complex localizes to a few discrete foci (around 10 per single cell), that represent mitochondria-endoplasmic reticulum junctions. These foci are often found next to mtDNA nucleoids.</text>
</comment>
<proteinExistence type="inferred from homology"/>
<evidence type="ECO:0000256" key="3">
    <source>
        <dbReference type="ARBA" id="ARBA00022787"/>
    </source>
</evidence>
<evidence type="ECO:0000256" key="6">
    <source>
        <dbReference type="HAMAP-Rule" id="MF_03102"/>
    </source>
</evidence>
<evidence type="ECO:0000256" key="7">
    <source>
        <dbReference type="SAM" id="MobiDB-lite"/>
    </source>
</evidence>
<sequence>MVVYVAILGFGTPRGLRVTLSSLATPHFATSYQLGTVGIVDGSIAYVYFNVPLESIPSSEHISLRDLLCSYRMLTPLQEFRRNSLVRTHGLSNAPKPLYVEPTVIVKKSTQPPATSPPQPSGSEGTAAGGKTPSALVTPSLATSFEKAVDMLSQATDAVFSKYRSVEWTRDSMMYGRMYLPDSQLEGLVLRRITPTVQGQIRAVSQDAIKNGGTVLGLLQYDTGKFGVEGLASTDGGVLGLRGLYNFGGDSSGPRMFSDKSNENGGRNLGDRIYGRSSVGGEIYYGTLNKSGGVSVGARFSTLPTNLGFPLTATATCNPLMGNVSWTYAVSAGPNASIASRFDWNVFSYESEWVIGVELWRRREIKLSALSKTDRDDEDDEEAGARWKVFEKPDPTPPEMLVWREAERSMEAKLGWKTDDDVRREEVEAEEARLRSLDPHIGVFKARLDHHWRVGLAWEGRLKSLLFSVGTGVDLRKPDQPFRTLGLEIAFSS</sequence>
<feature type="region of interest" description="Disordered" evidence="7">
    <location>
        <begin position="109"/>
        <end position="133"/>
    </location>
</feature>
<evidence type="ECO:0000256" key="4">
    <source>
        <dbReference type="ARBA" id="ARBA00023128"/>
    </source>
</evidence>
<keyword evidence="5 6" id="KW-0472">Membrane</keyword>
<evidence type="ECO:0000313" key="9">
    <source>
        <dbReference type="Proteomes" id="UP001201980"/>
    </source>
</evidence>
<evidence type="ECO:0000313" key="8">
    <source>
        <dbReference type="EMBL" id="KAJ2902641.1"/>
    </source>
</evidence>
<dbReference type="GO" id="GO:0070096">
    <property type="term" value="P:mitochondrial outer membrane translocase complex assembly"/>
    <property type="evidence" value="ECO:0007669"/>
    <property type="project" value="UniProtKB-UniRule"/>
</dbReference>
<dbReference type="GO" id="GO:0045040">
    <property type="term" value="P:protein insertion into mitochondrial outer membrane"/>
    <property type="evidence" value="ECO:0007669"/>
    <property type="project" value="UniProtKB-UniRule"/>
</dbReference>
<keyword evidence="2 6" id="KW-0812">Transmembrane</keyword>
<keyword evidence="1 6" id="KW-1134">Transmembrane beta strand</keyword>
<dbReference type="GO" id="GO:0051654">
    <property type="term" value="P:establishment of mitochondrion localization"/>
    <property type="evidence" value="ECO:0007669"/>
    <property type="project" value="TreeGrafter"/>
</dbReference>
<keyword evidence="3 6" id="KW-1000">Mitochondrion outer membrane</keyword>
<dbReference type="PANTHER" id="PTHR28035">
    <property type="entry name" value="MITOCHONDRIAL DISTRIBUTION AND MORPHOLOGY PROTEIN 10"/>
    <property type="match status" value="1"/>
</dbReference>
<dbReference type="InterPro" id="IPR027539">
    <property type="entry name" value="Mdm10"/>
</dbReference>
<comment type="domain">
    <text evidence="6">Lacks alpha-helical transmembrane segments, suggesting that it resides in the membrane via beta-sheet conformations similar to those predicted for other outer membrane proteins and porin.</text>
</comment>
<comment type="similarity">
    <text evidence="6">Belongs to the MDM10 family.</text>
</comment>
<dbReference type="GO" id="GO:1990456">
    <property type="term" value="P:mitochondrion-endoplasmic reticulum membrane tethering"/>
    <property type="evidence" value="ECO:0007669"/>
    <property type="project" value="UniProtKB-UniRule"/>
</dbReference>
<comment type="caution">
    <text evidence="8">The sequence shown here is derived from an EMBL/GenBank/DDBJ whole genome shotgun (WGS) entry which is preliminary data.</text>
</comment>
<evidence type="ECO:0000256" key="5">
    <source>
        <dbReference type="ARBA" id="ARBA00023136"/>
    </source>
</evidence>
<dbReference type="GO" id="GO:0001401">
    <property type="term" value="C:SAM complex"/>
    <property type="evidence" value="ECO:0007669"/>
    <property type="project" value="TreeGrafter"/>
</dbReference>
<evidence type="ECO:0000256" key="2">
    <source>
        <dbReference type="ARBA" id="ARBA00022692"/>
    </source>
</evidence>
<dbReference type="EMBL" id="JAKWBI020000107">
    <property type="protein sequence ID" value="KAJ2902641.1"/>
    <property type="molecule type" value="Genomic_DNA"/>
</dbReference>
<dbReference type="HAMAP" id="MF_03102">
    <property type="entry name" value="Mdm10"/>
    <property type="match status" value="1"/>
</dbReference>